<dbReference type="RefSeq" id="WP_209333533.1">
    <property type="nucleotide sequence ID" value="NZ_JAGIYY010000001.1"/>
</dbReference>
<gene>
    <name evidence="1" type="ORF">J5Y06_02555</name>
</gene>
<dbReference type="EMBL" id="JAGIYY010000001">
    <property type="protein sequence ID" value="MBP0437534.1"/>
    <property type="molecule type" value="Genomic_DNA"/>
</dbReference>
<keyword evidence="2" id="KW-1185">Reference proteome</keyword>
<dbReference type="AlphaFoldDB" id="A0A8J7UID2"/>
<comment type="caution">
    <text evidence="1">The sequence shown here is derived from an EMBL/GenBank/DDBJ whole genome shotgun (WGS) entry which is preliminary data.</text>
</comment>
<dbReference type="PANTHER" id="PTHR11102">
    <property type="entry name" value="SEL-1-LIKE PROTEIN"/>
    <property type="match status" value="1"/>
</dbReference>
<reference evidence="1" key="1">
    <citation type="submission" date="2021-03" db="EMBL/GenBank/DDBJ databases">
        <title>Genome sequencing and assembly of Tianweitania sediminis.</title>
        <authorList>
            <person name="Chhetri G."/>
        </authorList>
    </citation>
    <scope>NUCLEOTIDE SEQUENCE</scope>
    <source>
        <strain evidence="1">Z8</strain>
    </source>
</reference>
<proteinExistence type="predicted"/>
<dbReference type="InterPro" id="IPR011990">
    <property type="entry name" value="TPR-like_helical_dom_sf"/>
</dbReference>
<dbReference type="SUPFAM" id="SSF81901">
    <property type="entry name" value="HCP-like"/>
    <property type="match status" value="1"/>
</dbReference>
<protein>
    <submittedName>
        <fullName evidence="1">Sel1 repeat family protein</fullName>
    </submittedName>
</protein>
<dbReference type="InterPro" id="IPR050767">
    <property type="entry name" value="Sel1_AlgK"/>
</dbReference>
<evidence type="ECO:0000313" key="2">
    <source>
        <dbReference type="Proteomes" id="UP000666240"/>
    </source>
</evidence>
<dbReference type="PANTHER" id="PTHR11102:SF160">
    <property type="entry name" value="ERAD-ASSOCIATED E3 UBIQUITIN-PROTEIN LIGASE COMPONENT HRD3"/>
    <property type="match status" value="1"/>
</dbReference>
<dbReference type="Pfam" id="PF08238">
    <property type="entry name" value="Sel1"/>
    <property type="match status" value="5"/>
</dbReference>
<dbReference type="SMART" id="SM00671">
    <property type="entry name" value="SEL1"/>
    <property type="match status" value="3"/>
</dbReference>
<dbReference type="Gene3D" id="1.25.40.10">
    <property type="entry name" value="Tetratricopeptide repeat domain"/>
    <property type="match status" value="1"/>
</dbReference>
<dbReference type="Proteomes" id="UP000666240">
    <property type="component" value="Unassembled WGS sequence"/>
</dbReference>
<dbReference type="InterPro" id="IPR006597">
    <property type="entry name" value="Sel1-like"/>
</dbReference>
<evidence type="ECO:0000313" key="1">
    <source>
        <dbReference type="EMBL" id="MBP0437534.1"/>
    </source>
</evidence>
<sequence>MTIGSLEAAAESRPPAITWEWFNAATIHLKNQGAGNRSQTLAAHYYRLAAERGNAAAAYKLGEMWEEGRGLQQDYGQALRWYRLAAEQGDRYALFKLGLFSQKGWGGGKDAKKAARFYLAAAQAGNLWGLHMLAFMLADGDGLDPDGGRAILYFEQSLPFTGDHWAKWKLAVLLGDRDPGRADRLMQEAAAAGNPEALKAKAAQPRN</sequence>
<organism evidence="1 2">
    <name type="scientific">Tianweitania sediminis</name>
    <dbReference type="NCBI Taxonomy" id="1502156"/>
    <lineage>
        <taxon>Bacteria</taxon>
        <taxon>Pseudomonadati</taxon>
        <taxon>Pseudomonadota</taxon>
        <taxon>Alphaproteobacteria</taxon>
        <taxon>Hyphomicrobiales</taxon>
        <taxon>Phyllobacteriaceae</taxon>
        <taxon>Tianweitania</taxon>
    </lineage>
</organism>
<name>A0A8J7UID2_9HYPH</name>
<accession>A0A8J7UID2</accession>